<dbReference type="CDD" id="cd22112">
    <property type="entry name" value="F-box_FBXO47"/>
    <property type="match status" value="1"/>
</dbReference>
<dbReference type="Pfam" id="PF24467">
    <property type="entry name" value="ARM_FBXO47"/>
    <property type="match status" value="1"/>
</dbReference>
<proteinExistence type="predicted"/>
<dbReference type="EMBL" id="BMAT01005422">
    <property type="protein sequence ID" value="GFR92873.1"/>
    <property type="molecule type" value="Genomic_DNA"/>
</dbReference>
<evidence type="ECO:0000313" key="3">
    <source>
        <dbReference type="EMBL" id="GFR92873.1"/>
    </source>
</evidence>
<dbReference type="AlphaFoldDB" id="A0AAV4H3V9"/>
<dbReference type="Proteomes" id="UP000762676">
    <property type="component" value="Unassembled WGS sequence"/>
</dbReference>
<protein>
    <submittedName>
        <fullName evidence="3">F-box only protein 47</fullName>
    </submittedName>
</protein>
<evidence type="ECO:0000313" key="4">
    <source>
        <dbReference type="Proteomes" id="UP000762676"/>
    </source>
</evidence>
<dbReference type="Pfam" id="PF00646">
    <property type="entry name" value="F-box"/>
    <property type="match status" value="1"/>
</dbReference>
<dbReference type="InterPro" id="IPR056622">
    <property type="entry name" value="ARM_FBXO47"/>
</dbReference>
<name>A0AAV4H3V9_9GAST</name>
<evidence type="ECO:0000259" key="1">
    <source>
        <dbReference type="Pfam" id="PF00646"/>
    </source>
</evidence>
<keyword evidence="4" id="KW-1185">Reference proteome</keyword>
<feature type="non-terminal residue" evidence="3">
    <location>
        <position position="441"/>
    </location>
</feature>
<sequence length="441" mass="50691">MDIKRYLPNKKVRRSDRLVLKEMHCQGKEKQSASNFSSTFPLGFFDTIPLELRFNIFQFLSIEDLSMLMITSKKMRNLAEAYRVTRFSGPHSIPFQKIHTVLAVEQQAKMLSLFHKLGRLVKRSTCLYATKDRLNILNEFLTRVACCNTTCKDQPHCVALLCYGKFLHTVIAGWDDSECQRVYDSVCQHLCLLKMVKTVVSSRPGQHSELESRVRLFFRRIFLDPCNTISDKAFWISRVLKPWPIVFQARVLYILYTGHFSGGVIKWHEMSETTPHDIDNSSAFYGGLSSVLQILHLHSREWSHDEIVCIIDELTSSPEDWLLENVAGLLLSCGESITTKMLSSKAINGRYGELAGIIAYLCLVCVKYQFDLSQVMVVLESVCSVIDSCKNKVTLLNRILDFFKELIMDTHEFTESDDGNDTEFFYHVTAMTEFTKHLLQL</sequence>
<feature type="domain" description="FBXO47 ARM repeats region" evidence="2">
    <location>
        <begin position="195"/>
        <end position="414"/>
    </location>
</feature>
<dbReference type="InterPro" id="IPR036047">
    <property type="entry name" value="F-box-like_dom_sf"/>
</dbReference>
<organism evidence="3 4">
    <name type="scientific">Elysia marginata</name>
    <dbReference type="NCBI Taxonomy" id="1093978"/>
    <lineage>
        <taxon>Eukaryota</taxon>
        <taxon>Metazoa</taxon>
        <taxon>Spiralia</taxon>
        <taxon>Lophotrochozoa</taxon>
        <taxon>Mollusca</taxon>
        <taxon>Gastropoda</taxon>
        <taxon>Heterobranchia</taxon>
        <taxon>Euthyneura</taxon>
        <taxon>Panpulmonata</taxon>
        <taxon>Sacoglossa</taxon>
        <taxon>Placobranchoidea</taxon>
        <taxon>Plakobranchidae</taxon>
        <taxon>Elysia</taxon>
    </lineage>
</organism>
<dbReference type="InterPro" id="IPR038946">
    <property type="entry name" value="FBXO47"/>
</dbReference>
<feature type="domain" description="F-box" evidence="1">
    <location>
        <begin position="48"/>
        <end position="80"/>
    </location>
</feature>
<gene>
    <name evidence="3" type="ORF">ElyMa_002628600</name>
</gene>
<dbReference type="PANTHER" id="PTHR34098">
    <property type="entry name" value="F-BOX ONLY PROTEIN 47"/>
    <property type="match status" value="1"/>
</dbReference>
<evidence type="ECO:0000259" key="2">
    <source>
        <dbReference type="Pfam" id="PF24467"/>
    </source>
</evidence>
<dbReference type="InterPro" id="IPR001810">
    <property type="entry name" value="F-box_dom"/>
</dbReference>
<reference evidence="3 4" key="1">
    <citation type="journal article" date="2021" name="Elife">
        <title>Chloroplast acquisition without the gene transfer in kleptoplastic sea slugs, Plakobranchus ocellatus.</title>
        <authorList>
            <person name="Maeda T."/>
            <person name="Takahashi S."/>
            <person name="Yoshida T."/>
            <person name="Shimamura S."/>
            <person name="Takaki Y."/>
            <person name="Nagai Y."/>
            <person name="Toyoda A."/>
            <person name="Suzuki Y."/>
            <person name="Arimoto A."/>
            <person name="Ishii H."/>
            <person name="Satoh N."/>
            <person name="Nishiyama T."/>
            <person name="Hasebe M."/>
            <person name="Maruyama T."/>
            <person name="Minagawa J."/>
            <person name="Obokata J."/>
            <person name="Shigenobu S."/>
        </authorList>
    </citation>
    <scope>NUCLEOTIDE SEQUENCE [LARGE SCALE GENOMIC DNA]</scope>
</reference>
<accession>A0AAV4H3V9</accession>
<dbReference type="SUPFAM" id="SSF81383">
    <property type="entry name" value="F-box domain"/>
    <property type="match status" value="1"/>
</dbReference>
<comment type="caution">
    <text evidence="3">The sequence shown here is derived from an EMBL/GenBank/DDBJ whole genome shotgun (WGS) entry which is preliminary data.</text>
</comment>
<dbReference type="PANTHER" id="PTHR34098:SF1">
    <property type="entry name" value="F-BOX ONLY PROTEIN 47"/>
    <property type="match status" value="1"/>
</dbReference>